<evidence type="ECO:0000256" key="6">
    <source>
        <dbReference type="ARBA" id="ARBA00044538"/>
    </source>
</evidence>
<dbReference type="InterPro" id="IPR036764">
    <property type="entry name" value="Peptidase_Prp_sf"/>
</dbReference>
<evidence type="ECO:0000256" key="2">
    <source>
        <dbReference type="ARBA" id="ARBA00022670"/>
    </source>
</evidence>
<keyword evidence="2" id="KW-0645">Protease</keyword>
<evidence type="ECO:0000313" key="8">
    <source>
        <dbReference type="Proteomes" id="UP000198661"/>
    </source>
</evidence>
<dbReference type="GO" id="GO:0006508">
    <property type="term" value="P:proteolysis"/>
    <property type="evidence" value="ECO:0007669"/>
    <property type="project" value="UniProtKB-KW"/>
</dbReference>
<evidence type="ECO:0000256" key="1">
    <source>
        <dbReference type="ARBA" id="ARBA00022517"/>
    </source>
</evidence>
<accession>A0A1I2MK35</accession>
<proteinExistence type="inferred from homology"/>
<sequence length="113" mass="12380">MIRVTVFRAPDRRIRRVLVEGHAGYADPGEDIVCAAVSGITLGLVNSTERLLGIRVHQASDREGRVDCRVPEGLSPELAERVQLLMEAMVTSLGMVAEEHPDFVRLSDSVGKE</sequence>
<name>A0A1I2MK35_9BACL</name>
<organism evidence="7 8">
    <name type="scientific">Planifilum fulgidum</name>
    <dbReference type="NCBI Taxonomy" id="201973"/>
    <lineage>
        <taxon>Bacteria</taxon>
        <taxon>Bacillati</taxon>
        <taxon>Bacillota</taxon>
        <taxon>Bacilli</taxon>
        <taxon>Bacillales</taxon>
        <taxon>Thermoactinomycetaceae</taxon>
        <taxon>Planifilum</taxon>
    </lineage>
</organism>
<evidence type="ECO:0000256" key="5">
    <source>
        <dbReference type="ARBA" id="ARBA00044503"/>
    </source>
</evidence>
<keyword evidence="8" id="KW-1185">Reference proteome</keyword>
<comment type="similarity">
    <text evidence="5">Belongs to the Prp family.</text>
</comment>
<dbReference type="Gene3D" id="3.30.70.1490">
    <property type="entry name" value="Cysteine protease Prp"/>
    <property type="match status" value="1"/>
</dbReference>
<dbReference type="Proteomes" id="UP000198661">
    <property type="component" value="Unassembled WGS sequence"/>
</dbReference>
<dbReference type="RefSeq" id="WP_092037100.1">
    <property type="nucleotide sequence ID" value="NZ_FOOK01000008.1"/>
</dbReference>
<dbReference type="GO" id="GO:0042254">
    <property type="term" value="P:ribosome biogenesis"/>
    <property type="evidence" value="ECO:0007669"/>
    <property type="project" value="UniProtKB-KW"/>
</dbReference>
<dbReference type="GO" id="GO:0008234">
    <property type="term" value="F:cysteine-type peptidase activity"/>
    <property type="evidence" value="ECO:0007669"/>
    <property type="project" value="UniProtKB-KW"/>
</dbReference>
<dbReference type="EMBL" id="FOOK01000008">
    <property type="protein sequence ID" value="SFF91270.1"/>
    <property type="molecule type" value="Genomic_DNA"/>
</dbReference>
<gene>
    <name evidence="7" type="ORF">SAMN04488025_10890</name>
</gene>
<evidence type="ECO:0000256" key="3">
    <source>
        <dbReference type="ARBA" id="ARBA00022801"/>
    </source>
</evidence>
<keyword evidence="4" id="KW-0788">Thiol protease</keyword>
<reference evidence="7 8" key="1">
    <citation type="submission" date="2016-10" db="EMBL/GenBank/DDBJ databases">
        <authorList>
            <person name="de Groot N.N."/>
        </authorList>
    </citation>
    <scope>NUCLEOTIDE SEQUENCE [LARGE SCALE GENOMIC DNA]</scope>
    <source>
        <strain evidence="7 8">DSM 44945</strain>
    </source>
</reference>
<dbReference type="OrthoDB" id="48998at2"/>
<evidence type="ECO:0000313" key="7">
    <source>
        <dbReference type="EMBL" id="SFF91270.1"/>
    </source>
</evidence>
<evidence type="ECO:0000256" key="4">
    <source>
        <dbReference type="ARBA" id="ARBA00022807"/>
    </source>
</evidence>
<dbReference type="PANTHER" id="PTHR39178:SF1">
    <property type="entry name" value="RIBOSOMAL-PROCESSING CYSTEINE PROTEASE PRP"/>
    <property type="match status" value="1"/>
</dbReference>
<dbReference type="AlphaFoldDB" id="A0A1I2MK35"/>
<keyword evidence="3" id="KW-0378">Hydrolase</keyword>
<dbReference type="CDD" id="cd16332">
    <property type="entry name" value="Prp-like"/>
    <property type="match status" value="1"/>
</dbReference>
<dbReference type="Pfam" id="PF04327">
    <property type="entry name" value="Peptidase_Prp"/>
    <property type="match status" value="1"/>
</dbReference>
<protein>
    <recommendedName>
        <fullName evidence="6">Ribosomal processing cysteine protease Prp</fullName>
    </recommendedName>
</protein>
<dbReference type="PANTHER" id="PTHR39178">
    <property type="entry name" value="HYPOTHETICAL RIBOSOME-ASSOCIATED PROTEIN"/>
    <property type="match status" value="1"/>
</dbReference>
<dbReference type="InterPro" id="IPR007422">
    <property type="entry name" value="Peptidase_Prp"/>
</dbReference>
<dbReference type="STRING" id="201973.SAMN04488025_10890"/>
<keyword evidence="1" id="KW-0690">Ribosome biogenesis</keyword>
<dbReference type="SUPFAM" id="SSF118010">
    <property type="entry name" value="TM1457-like"/>
    <property type="match status" value="1"/>
</dbReference>